<dbReference type="GO" id="GO:0070063">
    <property type="term" value="F:RNA polymerase binding"/>
    <property type="evidence" value="ECO:0007669"/>
    <property type="project" value="InterPro"/>
</dbReference>
<evidence type="ECO:0000256" key="5">
    <source>
        <dbReference type="ARBA" id="ARBA00023163"/>
    </source>
</evidence>
<dbReference type="PATRIC" id="fig|1184387.3.peg.1208"/>
<dbReference type="InterPro" id="IPR006359">
    <property type="entry name" value="Tscrpt_elong_fac_GreA"/>
</dbReference>
<gene>
    <name evidence="8" type="primary">greA</name>
    <name evidence="12" type="ORF">XD94_0819</name>
</gene>
<organism evidence="12 13">
    <name type="scientific">Mesotoga prima</name>
    <dbReference type="NCBI Taxonomy" id="1184387"/>
    <lineage>
        <taxon>Bacteria</taxon>
        <taxon>Thermotogati</taxon>
        <taxon>Thermotogota</taxon>
        <taxon>Thermotogae</taxon>
        <taxon>Kosmotogales</taxon>
        <taxon>Kosmotogaceae</taxon>
        <taxon>Mesotoga</taxon>
    </lineage>
</organism>
<dbReference type="Pfam" id="PF03449">
    <property type="entry name" value="GreA_GreB_N"/>
    <property type="match status" value="1"/>
</dbReference>
<dbReference type="GO" id="GO:0003746">
    <property type="term" value="F:translation elongation factor activity"/>
    <property type="evidence" value="ECO:0007669"/>
    <property type="project" value="UniProtKB-KW"/>
</dbReference>
<keyword evidence="12" id="KW-0648">Protein biosynthesis</keyword>
<dbReference type="InterPro" id="IPR001437">
    <property type="entry name" value="Tscrpt_elong_fac_GreA/B_C"/>
</dbReference>
<name>A0A101HPL1_9BACT</name>
<proteinExistence type="inferred from homology"/>
<evidence type="ECO:0000256" key="4">
    <source>
        <dbReference type="ARBA" id="ARBA00023125"/>
    </source>
</evidence>
<evidence type="ECO:0000256" key="9">
    <source>
        <dbReference type="RuleBase" id="RU000556"/>
    </source>
</evidence>
<evidence type="ECO:0000259" key="10">
    <source>
        <dbReference type="Pfam" id="PF01272"/>
    </source>
</evidence>
<dbReference type="PROSITE" id="PS00830">
    <property type="entry name" value="GREAB_2"/>
    <property type="match status" value="1"/>
</dbReference>
<dbReference type="Gene3D" id="3.10.50.30">
    <property type="entry name" value="Transcription elongation factor, GreA/GreB, C-terminal domain"/>
    <property type="match status" value="1"/>
</dbReference>
<dbReference type="InterPro" id="IPR028624">
    <property type="entry name" value="Tscrpt_elong_fac_GreA/B"/>
</dbReference>
<dbReference type="PANTHER" id="PTHR30437:SF4">
    <property type="entry name" value="TRANSCRIPTION ELONGATION FACTOR GREA"/>
    <property type="match status" value="1"/>
</dbReference>
<evidence type="ECO:0000256" key="1">
    <source>
        <dbReference type="ARBA" id="ARBA00008213"/>
    </source>
</evidence>
<keyword evidence="3 8" id="KW-0805">Transcription regulation</keyword>
<dbReference type="InterPro" id="IPR036953">
    <property type="entry name" value="GreA/GreB_C_sf"/>
</dbReference>
<comment type="similarity">
    <text evidence="1 8 9">Belongs to the GreA/GreB family.</text>
</comment>
<comment type="function">
    <text evidence="6 8 9">Necessary for efficient RNA polymerase transcription elongation past template-encoded arresting sites. The arresting sites in DNA have the property of trapping a certain fraction of elongating RNA polymerases that pass through, resulting in locked ternary complexes. Cleavage of the nascent transcript by cleavage factors such as GreA or GreB allows the resumption of elongation from the new 3'terminus. GreA releases sequences of 2 to 3 nucleotides.</text>
</comment>
<dbReference type="HAMAP" id="MF_00105">
    <property type="entry name" value="GreA_GreB"/>
    <property type="match status" value="1"/>
</dbReference>
<dbReference type="Pfam" id="PF01272">
    <property type="entry name" value="GreA_GreB"/>
    <property type="match status" value="1"/>
</dbReference>
<dbReference type="PIRSF" id="PIRSF006092">
    <property type="entry name" value="GreA_GreB"/>
    <property type="match status" value="1"/>
</dbReference>
<dbReference type="NCBIfam" id="NF001263">
    <property type="entry name" value="PRK00226.1-4"/>
    <property type="match status" value="1"/>
</dbReference>
<dbReference type="InterPro" id="IPR022691">
    <property type="entry name" value="Tscrpt_elong_fac_GreA/B_N"/>
</dbReference>
<keyword evidence="12" id="KW-0251">Elongation factor</keyword>
<comment type="caution">
    <text evidence="12">The sequence shown here is derived from an EMBL/GenBank/DDBJ whole genome shotgun (WGS) entry which is preliminary data.</text>
</comment>
<keyword evidence="5 8" id="KW-0804">Transcription</keyword>
<dbReference type="GO" id="GO:0003677">
    <property type="term" value="F:DNA binding"/>
    <property type="evidence" value="ECO:0007669"/>
    <property type="project" value="UniProtKB-UniRule"/>
</dbReference>
<evidence type="ECO:0000256" key="7">
    <source>
        <dbReference type="ARBA" id="ARBA00030776"/>
    </source>
</evidence>
<dbReference type="InterPro" id="IPR018151">
    <property type="entry name" value="TF_GreA/GreB_CS"/>
</dbReference>
<feature type="domain" description="Transcription elongation factor GreA/GreB C-terminal" evidence="10">
    <location>
        <begin position="84"/>
        <end position="155"/>
    </location>
</feature>
<feature type="domain" description="Transcription elongation factor GreA/GreB N-terminal" evidence="11">
    <location>
        <begin position="6"/>
        <end position="76"/>
    </location>
</feature>
<evidence type="ECO:0000256" key="6">
    <source>
        <dbReference type="ARBA" id="ARBA00024916"/>
    </source>
</evidence>
<reference evidence="13" key="1">
    <citation type="journal article" date="2015" name="MBio">
        <title>Genome-Resolved Metagenomic Analysis Reveals Roles for Candidate Phyla and Other Microbial Community Members in Biogeochemical Transformations in Oil Reservoirs.</title>
        <authorList>
            <person name="Hu P."/>
            <person name="Tom L."/>
            <person name="Singh A."/>
            <person name="Thomas B.C."/>
            <person name="Baker B.J."/>
            <person name="Piceno Y.M."/>
            <person name="Andersen G.L."/>
            <person name="Banfield J.F."/>
        </authorList>
    </citation>
    <scope>NUCLEOTIDE SEQUENCE [LARGE SCALE GENOMIC DNA]</scope>
</reference>
<dbReference type="InterPro" id="IPR036805">
    <property type="entry name" value="Tscrpt_elong_fac_GreA/B_N_sf"/>
</dbReference>
<dbReference type="SUPFAM" id="SSF46557">
    <property type="entry name" value="GreA transcript cleavage protein, N-terminal domain"/>
    <property type="match status" value="1"/>
</dbReference>
<evidence type="ECO:0000313" key="13">
    <source>
        <dbReference type="Proteomes" id="UP000054092"/>
    </source>
</evidence>
<evidence type="ECO:0000256" key="2">
    <source>
        <dbReference type="ARBA" id="ARBA00013729"/>
    </source>
</evidence>
<accession>A0A101HPL1</accession>
<evidence type="ECO:0000256" key="8">
    <source>
        <dbReference type="HAMAP-Rule" id="MF_00105"/>
    </source>
</evidence>
<dbReference type="AlphaFoldDB" id="A0A101HPL1"/>
<dbReference type="FunFam" id="1.10.287.180:FF:000001">
    <property type="entry name" value="Transcription elongation factor GreA"/>
    <property type="match status" value="1"/>
</dbReference>
<dbReference type="EMBL" id="LGGP01000121">
    <property type="protein sequence ID" value="KUK80705.1"/>
    <property type="molecule type" value="Genomic_DNA"/>
</dbReference>
<dbReference type="PROSITE" id="PS00829">
    <property type="entry name" value="GREAB_1"/>
    <property type="match status" value="1"/>
</dbReference>
<keyword evidence="4 8" id="KW-0238">DNA-binding</keyword>
<dbReference type="GO" id="GO:0006354">
    <property type="term" value="P:DNA-templated transcription elongation"/>
    <property type="evidence" value="ECO:0007669"/>
    <property type="project" value="TreeGrafter"/>
</dbReference>
<dbReference type="PANTHER" id="PTHR30437">
    <property type="entry name" value="TRANSCRIPTION ELONGATION FACTOR GREA"/>
    <property type="match status" value="1"/>
</dbReference>
<evidence type="ECO:0000256" key="3">
    <source>
        <dbReference type="ARBA" id="ARBA00023015"/>
    </source>
</evidence>
<sequence length="157" mass="17935">MKKQVIYLTQEGFDRMKEELESLRKKLMYDIAERIKEARELGDLSENSEYDEAKNEQGRIDSRIKQLEEILNNAEIIEDDGDTSSVKLGYVVELQNIETGEKSQFRIVNAQEANIFEGKISSDSPIGRGILTHKVDEVVRVKTPAGWAKYKILTIGK</sequence>
<dbReference type="Gene3D" id="1.10.287.180">
    <property type="entry name" value="Transcription elongation factor, GreA/GreB, N-terminal domain"/>
    <property type="match status" value="1"/>
</dbReference>
<evidence type="ECO:0000313" key="12">
    <source>
        <dbReference type="EMBL" id="KUK80705.1"/>
    </source>
</evidence>
<dbReference type="FunFam" id="3.10.50.30:FF:000001">
    <property type="entry name" value="Transcription elongation factor GreA"/>
    <property type="match status" value="1"/>
</dbReference>
<dbReference type="Proteomes" id="UP000054092">
    <property type="component" value="Unassembled WGS sequence"/>
</dbReference>
<protein>
    <recommendedName>
        <fullName evidence="2 8">Transcription elongation factor GreA</fullName>
    </recommendedName>
    <alternativeName>
        <fullName evidence="7 8">Transcript cleavage factor GreA</fullName>
    </alternativeName>
</protein>
<dbReference type="NCBIfam" id="TIGR01462">
    <property type="entry name" value="greA"/>
    <property type="match status" value="1"/>
</dbReference>
<dbReference type="SUPFAM" id="SSF54534">
    <property type="entry name" value="FKBP-like"/>
    <property type="match status" value="1"/>
</dbReference>
<evidence type="ECO:0000259" key="11">
    <source>
        <dbReference type="Pfam" id="PF03449"/>
    </source>
</evidence>
<dbReference type="GO" id="GO:0032784">
    <property type="term" value="P:regulation of DNA-templated transcription elongation"/>
    <property type="evidence" value="ECO:0007669"/>
    <property type="project" value="UniProtKB-UniRule"/>
</dbReference>
<dbReference type="InterPro" id="IPR023459">
    <property type="entry name" value="Tscrpt_elong_fac_GreA/B_fam"/>
</dbReference>